<reference evidence="1 2" key="1">
    <citation type="submission" date="2019-08" db="EMBL/GenBank/DDBJ databases">
        <title>Microbe sample from Colwellia echini.</title>
        <authorList>
            <person name="Christiansen L."/>
            <person name="Pathiraja D."/>
            <person name="Schultz-Johansen M."/>
            <person name="Choi I.-G."/>
            <person name="Stougaard P."/>
        </authorList>
    </citation>
    <scope>NUCLEOTIDE SEQUENCE [LARGE SCALE GENOMIC DNA]</scope>
    <source>
        <strain evidence="1 2">A3</strain>
    </source>
</reference>
<dbReference type="EMBL" id="PJAI02000003">
    <property type="protein sequence ID" value="TYK66709.1"/>
    <property type="molecule type" value="Genomic_DNA"/>
</dbReference>
<name>A0ABY3MZR8_9GAMM</name>
<protein>
    <submittedName>
        <fullName evidence="1">Uncharacterized protein</fullName>
    </submittedName>
</protein>
<dbReference type="Proteomes" id="UP000815846">
    <property type="component" value="Unassembled WGS sequence"/>
</dbReference>
<evidence type="ECO:0000313" key="1">
    <source>
        <dbReference type="EMBL" id="TYK66709.1"/>
    </source>
</evidence>
<keyword evidence="2" id="KW-1185">Reference proteome</keyword>
<gene>
    <name evidence="1" type="ORF">CWS31_004605</name>
</gene>
<comment type="caution">
    <text evidence="1">The sequence shown here is derived from an EMBL/GenBank/DDBJ whole genome shotgun (WGS) entry which is preliminary data.</text>
</comment>
<evidence type="ECO:0000313" key="2">
    <source>
        <dbReference type="Proteomes" id="UP000815846"/>
    </source>
</evidence>
<accession>A0ABY3MZR8</accession>
<proteinExistence type="predicted"/>
<sequence>MTLTICILLLSGKCFANKEVHNHIAKQLSPNTPVPKIAVTLFRDVIDGVNVHIEVENYILNAPDFSTSSKTKALQNNTSGNEDSAVLEGHAHVFINSNKLQRLYGSDMHIPASALKKGVNQIAISLNSHQHENWMVGDHPIVSSVFFNLDTPDLILHQFSSQPLTHEHH</sequence>
<organism evidence="1 2">
    <name type="scientific">Colwellia echini</name>
    <dbReference type="NCBI Taxonomy" id="1982103"/>
    <lineage>
        <taxon>Bacteria</taxon>
        <taxon>Pseudomonadati</taxon>
        <taxon>Pseudomonadota</taxon>
        <taxon>Gammaproteobacteria</taxon>
        <taxon>Alteromonadales</taxon>
        <taxon>Colwelliaceae</taxon>
        <taxon>Colwellia</taxon>
    </lineage>
</organism>